<protein>
    <submittedName>
        <fullName evidence="1">Uncharacterized protein</fullName>
    </submittedName>
</protein>
<name>A0A382YDN2_9ZZZZ</name>
<organism evidence="1">
    <name type="scientific">marine metagenome</name>
    <dbReference type="NCBI Taxonomy" id="408172"/>
    <lineage>
        <taxon>unclassified sequences</taxon>
        <taxon>metagenomes</taxon>
        <taxon>ecological metagenomes</taxon>
    </lineage>
</organism>
<proteinExistence type="predicted"/>
<sequence length="210" mass="24129">EDQKLIEYLPESSREHEVIGKWLSLMEDKEKGLIPIDKNKDINLCGDLELDNEVASILLDTVKTRLPNFHCRHKDGTEVHGRSIQGLKQRKIQLFPLHLFSINWALTAPGLDWPETYLVTYVPGHNVRIVTASQDSDDCWGCTDLAIGFCKPHRSPEFGVKKVFRSWWSQLPNAMHPWAVFTSAGLIDEDRAEKWCGDIYGSRDKYIDYC</sequence>
<accession>A0A382YDN2</accession>
<dbReference type="AlphaFoldDB" id="A0A382YDN2"/>
<evidence type="ECO:0000313" key="1">
    <source>
        <dbReference type="EMBL" id="SVD81011.1"/>
    </source>
</evidence>
<reference evidence="1" key="1">
    <citation type="submission" date="2018-05" db="EMBL/GenBank/DDBJ databases">
        <authorList>
            <person name="Lanie J.A."/>
            <person name="Ng W.-L."/>
            <person name="Kazmierczak K.M."/>
            <person name="Andrzejewski T.M."/>
            <person name="Davidsen T.M."/>
            <person name="Wayne K.J."/>
            <person name="Tettelin H."/>
            <person name="Glass J.I."/>
            <person name="Rusch D."/>
            <person name="Podicherti R."/>
            <person name="Tsui H.-C.T."/>
            <person name="Winkler M.E."/>
        </authorList>
    </citation>
    <scope>NUCLEOTIDE SEQUENCE</scope>
</reference>
<feature type="non-terminal residue" evidence="1">
    <location>
        <position position="1"/>
    </location>
</feature>
<dbReference type="EMBL" id="UINC01174740">
    <property type="protein sequence ID" value="SVD81011.1"/>
    <property type="molecule type" value="Genomic_DNA"/>
</dbReference>
<gene>
    <name evidence="1" type="ORF">METZ01_LOCUS433865</name>
</gene>